<dbReference type="Proteomes" id="UP000224902">
    <property type="component" value="Segment"/>
</dbReference>
<dbReference type="OrthoDB" id="16064at10239"/>
<keyword evidence="2" id="KW-1185">Reference proteome</keyword>
<name>A0A1I9SA59_9CAUD</name>
<dbReference type="EMBL" id="KX774321">
    <property type="protein sequence ID" value="AOZ63665.1"/>
    <property type="molecule type" value="Genomic_DNA"/>
</dbReference>
<evidence type="ECO:0000313" key="1">
    <source>
        <dbReference type="EMBL" id="AOZ63665.1"/>
    </source>
</evidence>
<accession>A0A1I9SA59</accession>
<sequence length="99" mass="11236">MNEINPNSAKKPRISVVSETDLGVYAWQQPNGKILGSTDGDMLNVPGRRGDLLAIAEITRAAKYWGYPEGKPVFLEGQYRCTEGEYQEMIRERLEDESW</sequence>
<gene>
    <name evidence="1" type="ORF">SEA_WEASELS2_76</name>
</gene>
<reference evidence="2" key="1">
    <citation type="submission" date="2016-08" db="EMBL/GenBank/DDBJ databases">
        <authorList>
            <person name="Seilhamer J.J."/>
        </authorList>
    </citation>
    <scope>NUCLEOTIDE SEQUENCE [LARGE SCALE GENOMIC DNA]</scope>
</reference>
<evidence type="ECO:0000313" key="2">
    <source>
        <dbReference type="Proteomes" id="UP000224902"/>
    </source>
</evidence>
<organism evidence="1 2">
    <name type="scientific">Rhodococcus phage Weasels2</name>
    <dbReference type="NCBI Taxonomy" id="1897437"/>
    <lineage>
        <taxon>Viruses</taxon>
        <taxon>Duplodnaviria</taxon>
        <taxon>Heunggongvirae</taxon>
        <taxon>Uroviricota</taxon>
        <taxon>Caudoviricetes</taxon>
        <taxon>Weaselvirus</taxon>
        <taxon>Weaselvirus weasel</taxon>
    </lineage>
</organism>
<protein>
    <submittedName>
        <fullName evidence="1">Uncharacterized protein</fullName>
    </submittedName>
</protein>
<proteinExistence type="predicted"/>